<dbReference type="InterPro" id="IPR002397">
    <property type="entry name" value="Cyt_P450_B"/>
</dbReference>
<dbReference type="InterPro" id="IPR017972">
    <property type="entry name" value="Cyt_P450_CS"/>
</dbReference>
<dbReference type="Pfam" id="PF00067">
    <property type="entry name" value="p450"/>
    <property type="match status" value="1"/>
</dbReference>
<dbReference type="RefSeq" id="WP_395813068.1">
    <property type="nucleotide sequence ID" value="NZ_CP043494.1"/>
</dbReference>
<dbReference type="SUPFAM" id="SSF48264">
    <property type="entry name" value="Cytochrome P450"/>
    <property type="match status" value="1"/>
</dbReference>
<dbReference type="InterPro" id="IPR001128">
    <property type="entry name" value="Cyt_P450"/>
</dbReference>
<comment type="similarity">
    <text evidence="1 2">Belongs to the cytochrome P450 family.</text>
</comment>
<dbReference type="PROSITE" id="PS00086">
    <property type="entry name" value="CYTOCHROME_P450"/>
    <property type="match status" value="1"/>
</dbReference>
<proteinExistence type="inferred from homology"/>
<reference evidence="3 4" key="1">
    <citation type="submission" date="2019-08" db="EMBL/GenBank/DDBJ databases">
        <title>Archangium and Cystobacter genomes.</title>
        <authorList>
            <person name="Chen I.-C.K."/>
            <person name="Wielgoss S."/>
        </authorList>
    </citation>
    <scope>NUCLEOTIDE SEQUENCE [LARGE SCALE GENOMIC DNA]</scope>
    <source>
        <strain evidence="3 4">Cbm 6</strain>
    </source>
</reference>
<dbReference type="PANTHER" id="PTHR46696">
    <property type="entry name" value="P450, PUTATIVE (EUROFUNG)-RELATED"/>
    <property type="match status" value="1"/>
</dbReference>
<evidence type="ECO:0000313" key="4">
    <source>
        <dbReference type="Proteomes" id="UP001611383"/>
    </source>
</evidence>
<sequence>MASAARTLQFNLVAPENLLDPVPLYRELRKHDPVHWSDTVQAWFITRYDDVFNCFRDPRLSANRLKFFEMVAQGLGGPEVVKDFIKMISDQLSQRDGREHIQMRRQAAAGFSPQALDAWRPSVRRITEQLVADVKAQGRMNTVETLSSQLPPLVIAEVLGIPKEDRERFLAWARPLADFSAPTAGMDLLDLGRRANAATRELYEYLGGIIEARRRAPGEDLLSQMIHYQEAGQMTPEQLVSNAGLILIAGYTTTADQINNGLHDLLTHPDQLQKLQEDRTLVRSAVEEMIRYTSAVPVTHRVAAETFQLRGKTIRKGDVVFLGLAAANRDPDAFPDPDRFDITRDANHQKHMSFGFGPHHCLGSGLARRELEIAFEVLLERLPGLRLDETQLPQIKCHSLMFRGFESLHVRW</sequence>
<dbReference type="Proteomes" id="UP001611383">
    <property type="component" value="Chromosome"/>
</dbReference>
<keyword evidence="4" id="KW-1185">Reference proteome</keyword>
<keyword evidence="2" id="KW-0408">Iron</keyword>
<protein>
    <submittedName>
        <fullName evidence="3">Cytochrome P450</fullName>
    </submittedName>
</protein>
<evidence type="ECO:0000313" key="3">
    <source>
        <dbReference type="EMBL" id="WNG42882.1"/>
    </source>
</evidence>
<keyword evidence="2" id="KW-0479">Metal-binding</keyword>
<dbReference type="Gene3D" id="1.10.630.10">
    <property type="entry name" value="Cytochrome P450"/>
    <property type="match status" value="1"/>
</dbReference>
<dbReference type="EMBL" id="CP043494">
    <property type="protein sequence ID" value="WNG42882.1"/>
    <property type="molecule type" value="Genomic_DNA"/>
</dbReference>
<dbReference type="InterPro" id="IPR036396">
    <property type="entry name" value="Cyt_P450_sf"/>
</dbReference>
<dbReference type="PANTHER" id="PTHR46696:SF1">
    <property type="entry name" value="CYTOCHROME P450 YJIB-RELATED"/>
    <property type="match status" value="1"/>
</dbReference>
<evidence type="ECO:0000256" key="1">
    <source>
        <dbReference type="ARBA" id="ARBA00010617"/>
    </source>
</evidence>
<keyword evidence="2" id="KW-0349">Heme</keyword>
<dbReference type="PRINTS" id="PR00359">
    <property type="entry name" value="BP450"/>
</dbReference>
<organism evidence="3 4">
    <name type="scientific">Archangium minus</name>
    <dbReference type="NCBI Taxonomy" id="83450"/>
    <lineage>
        <taxon>Bacteria</taxon>
        <taxon>Pseudomonadati</taxon>
        <taxon>Myxococcota</taxon>
        <taxon>Myxococcia</taxon>
        <taxon>Myxococcales</taxon>
        <taxon>Cystobacterineae</taxon>
        <taxon>Archangiaceae</taxon>
        <taxon>Archangium</taxon>
    </lineage>
</organism>
<accession>A0ABY9WJ48</accession>
<dbReference type="CDD" id="cd20625">
    <property type="entry name" value="CYP164-like"/>
    <property type="match status" value="1"/>
</dbReference>
<dbReference type="PRINTS" id="PR00385">
    <property type="entry name" value="P450"/>
</dbReference>
<keyword evidence="2" id="KW-0560">Oxidoreductase</keyword>
<name>A0ABY9WJ48_9BACT</name>
<evidence type="ECO:0000256" key="2">
    <source>
        <dbReference type="RuleBase" id="RU000461"/>
    </source>
</evidence>
<gene>
    <name evidence="3" type="ORF">F0U60_01330</name>
</gene>
<keyword evidence="2" id="KW-0503">Monooxygenase</keyword>